<dbReference type="SUPFAM" id="SSF46785">
    <property type="entry name" value="Winged helix' DNA-binding domain"/>
    <property type="match status" value="1"/>
</dbReference>
<evidence type="ECO:0000313" key="5">
    <source>
        <dbReference type="EMBL" id="MDI5963361.1"/>
    </source>
</evidence>
<evidence type="ECO:0000256" key="3">
    <source>
        <dbReference type="ARBA" id="ARBA00023163"/>
    </source>
</evidence>
<dbReference type="SUPFAM" id="SSF54909">
    <property type="entry name" value="Dimeric alpha+beta barrel"/>
    <property type="match status" value="1"/>
</dbReference>
<evidence type="ECO:0000256" key="2">
    <source>
        <dbReference type="ARBA" id="ARBA00023125"/>
    </source>
</evidence>
<dbReference type="Pfam" id="PF13404">
    <property type="entry name" value="HTH_AsnC-type"/>
    <property type="match status" value="1"/>
</dbReference>
<dbReference type="Gene3D" id="1.10.10.10">
    <property type="entry name" value="Winged helix-like DNA-binding domain superfamily/Winged helix DNA-binding domain"/>
    <property type="match status" value="1"/>
</dbReference>
<gene>
    <name evidence="5" type="ORF">POF43_011680</name>
</gene>
<dbReference type="Pfam" id="PF01037">
    <property type="entry name" value="AsnC_trans_reg"/>
    <property type="match status" value="1"/>
</dbReference>
<keyword evidence="1" id="KW-0805">Transcription regulation</keyword>
<dbReference type="InterPro" id="IPR011008">
    <property type="entry name" value="Dimeric_a/b-barrel"/>
</dbReference>
<reference evidence="5 6" key="1">
    <citation type="submission" date="2023-05" db="EMBL/GenBank/DDBJ databases">
        <title>Streptantibioticus silvisoli sp. nov., acidotolerant actinomycetes 1 from pine litter.</title>
        <authorList>
            <person name="Swiecimska M."/>
            <person name="Golinska P."/>
            <person name="Sangal V."/>
            <person name="Wachnowicz B."/>
            <person name="Goodfellow M."/>
        </authorList>
    </citation>
    <scope>NUCLEOTIDE SEQUENCE [LARGE SCALE GENOMIC DNA]</scope>
    <source>
        <strain evidence="5 6">SL54</strain>
    </source>
</reference>
<dbReference type="InterPro" id="IPR036390">
    <property type="entry name" value="WH_DNA-bd_sf"/>
</dbReference>
<keyword evidence="2" id="KW-0238">DNA-binding</keyword>
<proteinExistence type="predicted"/>
<dbReference type="PANTHER" id="PTHR30154:SF54">
    <property type="entry name" value="POSSIBLE TRANSCRIPTIONAL REGULATORY PROTEIN (PROBABLY LRP_ASNC-FAMILY)"/>
    <property type="match status" value="1"/>
</dbReference>
<dbReference type="InterPro" id="IPR000485">
    <property type="entry name" value="AsnC-type_HTH_dom"/>
</dbReference>
<keyword evidence="6" id="KW-1185">Reference proteome</keyword>
<dbReference type="InterPro" id="IPR019888">
    <property type="entry name" value="Tscrpt_reg_AsnC-like"/>
</dbReference>
<dbReference type="Proteomes" id="UP001156398">
    <property type="component" value="Unassembled WGS sequence"/>
</dbReference>
<comment type="caution">
    <text evidence="5">The sequence shown here is derived from an EMBL/GenBank/DDBJ whole genome shotgun (WGS) entry which is preliminary data.</text>
</comment>
<dbReference type="RefSeq" id="WP_282704541.1">
    <property type="nucleotide sequence ID" value="NZ_JAAGKO020000013.1"/>
</dbReference>
<organism evidence="5 6">
    <name type="scientific">Streptantibioticus silvisoli</name>
    <dbReference type="NCBI Taxonomy" id="2705255"/>
    <lineage>
        <taxon>Bacteria</taxon>
        <taxon>Bacillati</taxon>
        <taxon>Actinomycetota</taxon>
        <taxon>Actinomycetes</taxon>
        <taxon>Kitasatosporales</taxon>
        <taxon>Streptomycetaceae</taxon>
        <taxon>Streptantibioticus</taxon>
    </lineage>
</organism>
<keyword evidence="3" id="KW-0804">Transcription</keyword>
<dbReference type="InterPro" id="IPR011991">
    <property type="entry name" value="ArsR-like_HTH"/>
</dbReference>
<sequence length="167" mass="18183">MSAKDVQLDPVDIAILRELQKDGRIANKDLAAAVGIAPSTCVDRVARLRRTGVITGYTAQISPEAIGRPIQALLTVQVQPHARPLVDPFVVHVRSLPETLSVHHVAGPDDFVVHVACGSSQDLQRLVLDRFTSRPEVARLQTHLIFSTWNGGPLSPYPPQDPAAPRR</sequence>
<dbReference type="InterPro" id="IPR036388">
    <property type="entry name" value="WH-like_DNA-bd_sf"/>
</dbReference>
<evidence type="ECO:0000313" key="6">
    <source>
        <dbReference type="Proteomes" id="UP001156398"/>
    </source>
</evidence>
<dbReference type="Gene3D" id="3.30.70.920">
    <property type="match status" value="1"/>
</dbReference>
<name>A0ABT6VXZ6_9ACTN</name>
<dbReference type="PROSITE" id="PS50956">
    <property type="entry name" value="HTH_ASNC_2"/>
    <property type="match status" value="1"/>
</dbReference>
<dbReference type="CDD" id="cd00090">
    <property type="entry name" value="HTH_ARSR"/>
    <property type="match status" value="1"/>
</dbReference>
<protein>
    <submittedName>
        <fullName evidence="5">Lrp/AsnC family transcriptional regulator</fullName>
    </submittedName>
</protein>
<dbReference type="EMBL" id="JAAGKO020000013">
    <property type="protein sequence ID" value="MDI5963361.1"/>
    <property type="molecule type" value="Genomic_DNA"/>
</dbReference>
<feature type="domain" description="HTH asnC-type" evidence="4">
    <location>
        <begin position="8"/>
        <end position="69"/>
    </location>
</feature>
<dbReference type="InterPro" id="IPR019887">
    <property type="entry name" value="Tscrpt_reg_AsnC/Lrp_C"/>
</dbReference>
<dbReference type="PANTHER" id="PTHR30154">
    <property type="entry name" value="LEUCINE-RESPONSIVE REGULATORY PROTEIN"/>
    <property type="match status" value="1"/>
</dbReference>
<dbReference type="PRINTS" id="PR00033">
    <property type="entry name" value="HTHASNC"/>
</dbReference>
<evidence type="ECO:0000259" key="4">
    <source>
        <dbReference type="PROSITE" id="PS50956"/>
    </source>
</evidence>
<dbReference type="SMART" id="SM00344">
    <property type="entry name" value="HTH_ASNC"/>
    <property type="match status" value="1"/>
</dbReference>
<evidence type="ECO:0000256" key="1">
    <source>
        <dbReference type="ARBA" id="ARBA00023015"/>
    </source>
</evidence>
<accession>A0ABT6VXZ6</accession>